<organism evidence="2 3">
    <name type="scientific">Dichomitus squalens</name>
    <dbReference type="NCBI Taxonomy" id="114155"/>
    <lineage>
        <taxon>Eukaryota</taxon>
        <taxon>Fungi</taxon>
        <taxon>Dikarya</taxon>
        <taxon>Basidiomycota</taxon>
        <taxon>Agaricomycotina</taxon>
        <taxon>Agaricomycetes</taxon>
        <taxon>Polyporales</taxon>
        <taxon>Polyporaceae</taxon>
        <taxon>Dichomitus</taxon>
    </lineage>
</organism>
<feature type="non-terminal residue" evidence="2">
    <location>
        <position position="1"/>
    </location>
</feature>
<reference evidence="2 3" key="1">
    <citation type="submission" date="2019-01" db="EMBL/GenBank/DDBJ databases">
        <title>Draft genome sequences of three monokaryotic isolates of the white-rot basidiomycete fungus Dichomitus squalens.</title>
        <authorList>
            <consortium name="DOE Joint Genome Institute"/>
            <person name="Lopez S.C."/>
            <person name="Andreopoulos B."/>
            <person name="Pangilinan J."/>
            <person name="Lipzen A."/>
            <person name="Riley R."/>
            <person name="Ahrendt S."/>
            <person name="Ng V."/>
            <person name="Barry K."/>
            <person name="Daum C."/>
            <person name="Grigoriev I.V."/>
            <person name="Hilden K.S."/>
            <person name="Makela M.R."/>
            <person name="de Vries R.P."/>
        </authorList>
    </citation>
    <scope>NUCLEOTIDE SEQUENCE [LARGE SCALE GENOMIC DNA]</scope>
    <source>
        <strain evidence="2 3">CBS 464.89</strain>
        <strain evidence="1">OM18370.1</strain>
    </source>
</reference>
<sequence>AQGSSQAPRPEQGGRRITRDFLQELGSRECPWRFRFTADELVELAEVLRLPPILVTHHRYNVPRIEALALTCARLARPGDIYDLVRDYDRSASAISEIINETVCLIDATWAHLLDFDHNHLLSPHNLSNYAAAIRRAGAPMSTIWGFIDCTLRRIARPTWFQRPAYSGYKKYHALKYQAVII</sequence>
<feature type="non-terminal residue" evidence="2">
    <location>
        <position position="182"/>
    </location>
</feature>
<evidence type="ECO:0000313" key="3">
    <source>
        <dbReference type="Proteomes" id="UP000292082"/>
    </source>
</evidence>
<dbReference type="EMBL" id="ML143617">
    <property type="protein sequence ID" value="TBU21381.1"/>
    <property type="molecule type" value="Genomic_DNA"/>
</dbReference>
<keyword evidence="3" id="KW-1185">Reference proteome</keyword>
<dbReference type="OrthoDB" id="2746173at2759"/>
<evidence type="ECO:0000313" key="1">
    <source>
        <dbReference type="EMBL" id="TBU21381.1"/>
    </source>
</evidence>
<evidence type="ECO:0000313" key="2">
    <source>
        <dbReference type="EMBL" id="TBU53044.1"/>
    </source>
</evidence>
<dbReference type="PANTHER" id="PTHR34615">
    <property type="entry name" value="PX DOMAIN-CONTAINING PROTEIN"/>
    <property type="match status" value="1"/>
</dbReference>
<proteinExistence type="predicted"/>
<gene>
    <name evidence="2" type="ORF">BD310DRAFT_801819</name>
    <name evidence="1" type="ORF">BD311DRAFT_634009</name>
</gene>
<protein>
    <submittedName>
        <fullName evidence="2">Uncharacterized protein</fullName>
    </submittedName>
</protein>
<dbReference type="PANTHER" id="PTHR34615:SF1">
    <property type="entry name" value="PX DOMAIN-CONTAINING PROTEIN"/>
    <property type="match status" value="1"/>
</dbReference>
<dbReference type="EMBL" id="ML145227">
    <property type="protein sequence ID" value="TBU53044.1"/>
    <property type="molecule type" value="Genomic_DNA"/>
</dbReference>
<dbReference type="AlphaFoldDB" id="A0A4Q9PDU2"/>
<dbReference type="Proteomes" id="UP000292082">
    <property type="component" value="Unassembled WGS sequence"/>
</dbReference>
<name>A0A4Q9PDU2_9APHY</name>
<accession>A0A4Q9PDU2</accession>
<dbReference type="Proteomes" id="UP000292957">
    <property type="component" value="Unassembled WGS sequence"/>
</dbReference>
<dbReference type="OMA" id="HRITEWN"/>